<gene>
    <name evidence="1" type="ORF">AK812_SmicGene46142</name>
</gene>
<evidence type="ECO:0000313" key="1">
    <source>
        <dbReference type="EMBL" id="OLP74344.1"/>
    </source>
</evidence>
<reference evidence="1 2" key="1">
    <citation type="submission" date="2016-02" db="EMBL/GenBank/DDBJ databases">
        <title>Genome analysis of coral dinoflagellate symbionts highlights evolutionary adaptations to a symbiotic lifestyle.</title>
        <authorList>
            <person name="Aranda M."/>
            <person name="Li Y."/>
            <person name="Liew Y.J."/>
            <person name="Baumgarten S."/>
            <person name="Simakov O."/>
            <person name="Wilson M."/>
            <person name="Piel J."/>
            <person name="Ashoor H."/>
            <person name="Bougouffa S."/>
            <person name="Bajic V.B."/>
            <person name="Ryu T."/>
            <person name="Ravasi T."/>
            <person name="Bayer T."/>
            <person name="Micklem G."/>
            <person name="Kim H."/>
            <person name="Bhak J."/>
            <person name="Lajeunesse T.C."/>
            <person name="Voolstra C.R."/>
        </authorList>
    </citation>
    <scope>NUCLEOTIDE SEQUENCE [LARGE SCALE GENOMIC DNA]</scope>
    <source>
        <strain evidence="1 2">CCMP2467</strain>
    </source>
</reference>
<sequence>MAFGELPSASGTPIRWVACCHAAQWRSPPNRQPSLPQ</sequence>
<accession>A0A1Q9BUM5</accession>
<dbReference type="EMBL" id="LSRX01003871">
    <property type="protein sequence ID" value="OLP74344.1"/>
    <property type="molecule type" value="Genomic_DNA"/>
</dbReference>
<organism evidence="1 2">
    <name type="scientific">Symbiodinium microadriaticum</name>
    <name type="common">Dinoflagellate</name>
    <name type="synonym">Zooxanthella microadriatica</name>
    <dbReference type="NCBI Taxonomy" id="2951"/>
    <lineage>
        <taxon>Eukaryota</taxon>
        <taxon>Sar</taxon>
        <taxon>Alveolata</taxon>
        <taxon>Dinophyceae</taxon>
        <taxon>Suessiales</taxon>
        <taxon>Symbiodiniaceae</taxon>
        <taxon>Symbiodinium</taxon>
    </lineage>
</organism>
<keyword evidence="2" id="KW-1185">Reference proteome</keyword>
<protein>
    <submittedName>
        <fullName evidence="1">Uncharacterized protein</fullName>
    </submittedName>
</protein>
<proteinExistence type="predicted"/>
<evidence type="ECO:0000313" key="2">
    <source>
        <dbReference type="Proteomes" id="UP000186817"/>
    </source>
</evidence>
<name>A0A1Q9BUM5_SYMMI</name>
<dbReference type="Proteomes" id="UP000186817">
    <property type="component" value="Unassembled WGS sequence"/>
</dbReference>
<comment type="caution">
    <text evidence="1">The sequence shown here is derived from an EMBL/GenBank/DDBJ whole genome shotgun (WGS) entry which is preliminary data.</text>
</comment>
<feature type="non-terminal residue" evidence="1">
    <location>
        <position position="37"/>
    </location>
</feature>
<dbReference type="AlphaFoldDB" id="A0A1Q9BUM5"/>